<gene>
    <name evidence="2" type="ORF">CC1G_03399</name>
</gene>
<evidence type="ECO:0000313" key="3">
    <source>
        <dbReference type="Proteomes" id="UP000001861"/>
    </source>
</evidence>
<evidence type="ECO:0000256" key="1">
    <source>
        <dbReference type="ARBA" id="ARBA00023002"/>
    </source>
</evidence>
<organism evidence="2 3">
    <name type="scientific">Coprinopsis cinerea (strain Okayama-7 / 130 / ATCC MYA-4618 / FGSC 9003)</name>
    <name type="common">Inky cap fungus</name>
    <name type="synonym">Hormographiella aspergillata</name>
    <dbReference type="NCBI Taxonomy" id="240176"/>
    <lineage>
        <taxon>Eukaryota</taxon>
        <taxon>Fungi</taxon>
        <taxon>Dikarya</taxon>
        <taxon>Basidiomycota</taxon>
        <taxon>Agaricomycotina</taxon>
        <taxon>Agaricomycetes</taxon>
        <taxon>Agaricomycetidae</taxon>
        <taxon>Agaricales</taxon>
        <taxon>Agaricineae</taxon>
        <taxon>Psathyrellaceae</taxon>
        <taxon>Coprinopsis</taxon>
    </lineage>
</organism>
<dbReference type="Proteomes" id="UP000001861">
    <property type="component" value="Unassembled WGS sequence"/>
</dbReference>
<dbReference type="InterPro" id="IPR002347">
    <property type="entry name" value="SDR_fam"/>
</dbReference>
<dbReference type="AlphaFoldDB" id="A8NQK4"/>
<dbReference type="OMA" id="FWLFFID"/>
<evidence type="ECO:0000313" key="2">
    <source>
        <dbReference type="EMBL" id="EAU86188.2"/>
    </source>
</evidence>
<dbReference type="eggNOG" id="KOG1208">
    <property type="taxonomic scope" value="Eukaryota"/>
</dbReference>
<protein>
    <recommendedName>
        <fullName evidence="4">NAD(P)-binding protein</fullName>
    </recommendedName>
</protein>
<evidence type="ECO:0008006" key="4">
    <source>
        <dbReference type="Google" id="ProtNLM"/>
    </source>
</evidence>
<dbReference type="KEGG" id="cci:CC1G_03399"/>
<dbReference type="Gene3D" id="3.40.50.720">
    <property type="entry name" value="NAD(P)-binding Rossmann-like Domain"/>
    <property type="match status" value="1"/>
</dbReference>
<dbReference type="PANTHER" id="PTHR43157:SF31">
    <property type="entry name" value="PHOSPHATIDYLINOSITOL-GLYCAN BIOSYNTHESIS CLASS F PROTEIN"/>
    <property type="match status" value="1"/>
</dbReference>
<proteinExistence type="predicted"/>
<dbReference type="InParanoid" id="A8NQK4"/>
<dbReference type="EMBL" id="AACS02000008">
    <property type="protein sequence ID" value="EAU86188.2"/>
    <property type="molecule type" value="Genomic_DNA"/>
</dbReference>
<dbReference type="HOGENOM" id="CLU_010194_44_6_1"/>
<keyword evidence="1" id="KW-0560">Oxidoreductase</keyword>
<keyword evidence="3" id="KW-1185">Reference proteome</keyword>
<accession>A8NQK4</accession>
<name>A8NQK4_COPC7</name>
<dbReference type="OrthoDB" id="191139at2759"/>
<dbReference type="Pfam" id="PF00106">
    <property type="entry name" value="adh_short"/>
    <property type="match status" value="1"/>
</dbReference>
<dbReference type="GeneID" id="6012152"/>
<dbReference type="SUPFAM" id="SSF51735">
    <property type="entry name" value="NAD(P)-binding Rossmann-fold domains"/>
    <property type="match status" value="1"/>
</dbReference>
<reference evidence="2 3" key="1">
    <citation type="journal article" date="2010" name="Proc. Natl. Acad. Sci. U.S.A.">
        <title>Insights into evolution of multicellular fungi from the assembled chromosomes of the mushroom Coprinopsis cinerea (Coprinus cinereus).</title>
        <authorList>
            <person name="Stajich J.E."/>
            <person name="Wilke S.K."/>
            <person name="Ahren D."/>
            <person name="Au C.H."/>
            <person name="Birren B.W."/>
            <person name="Borodovsky M."/>
            <person name="Burns C."/>
            <person name="Canback B."/>
            <person name="Casselton L.A."/>
            <person name="Cheng C.K."/>
            <person name="Deng J."/>
            <person name="Dietrich F.S."/>
            <person name="Fargo D.C."/>
            <person name="Farman M.L."/>
            <person name="Gathman A.C."/>
            <person name="Goldberg J."/>
            <person name="Guigo R."/>
            <person name="Hoegger P.J."/>
            <person name="Hooker J.B."/>
            <person name="Huggins A."/>
            <person name="James T.Y."/>
            <person name="Kamada T."/>
            <person name="Kilaru S."/>
            <person name="Kodira C."/>
            <person name="Kues U."/>
            <person name="Kupfer D."/>
            <person name="Kwan H.S."/>
            <person name="Lomsadze A."/>
            <person name="Li W."/>
            <person name="Lilly W.W."/>
            <person name="Ma L.J."/>
            <person name="Mackey A.J."/>
            <person name="Manning G."/>
            <person name="Martin F."/>
            <person name="Muraguchi H."/>
            <person name="Natvig D.O."/>
            <person name="Palmerini H."/>
            <person name="Ramesh M.A."/>
            <person name="Rehmeyer C.J."/>
            <person name="Roe B.A."/>
            <person name="Shenoy N."/>
            <person name="Stanke M."/>
            <person name="Ter-Hovhannisyan V."/>
            <person name="Tunlid A."/>
            <person name="Velagapudi R."/>
            <person name="Vision T.J."/>
            <person name="Zeng Q."/>
            <person name="Zolan M.E."/>
            <person name="Pukkila P.J."/>
        </authorList>
    </citation>
    <scope>NUCLEOTIDE SEQUENCE [LARGE SCALE GENOMIC DNA]</scope>
    <source>
        <strain evidence="3">Okayama-7 / 130 / ATCC MYA-4618 / FGSC 9003</strain>
    </source>
</reference>
<dbReference type="PANTHER" id="PTHR43157">
    <property type="entry name" value="PHOSPHATIDYLINOSITOL-GLYCAN BIOSYNTHESIS CLASS F PROTEIN-RELATED"/>
    <property type="match status" value="1"/>
</dbReference>
<sequence>MSEFRPSLMHFFNSFKESLFLGNPRWTPAEIPCLKDKVIIVTGGNSGIGYDTVKALLEHEATVYIVSRNESKALPVIDELEKETGKRALYIQAELSDLSSVKRAAEQFLRGIVYPFATTPEGNDLIFETNVTGHFYFTTLLLPLLLSTAKTAAPGTVRIINVSSSAHRLVPATNPLKLDAIQEGPLRDQVLRMYGYGFSKFCSNLYTNELARRYKDTNIVVMSVHPGCFHTSMTDHMPQTLANRMINKIIFIYSPDYKAYTQLWAGTAPEAGKLHGKYITPWNSVGNPRAETQDEGLMTELWTYLEGRVKAHELKQVEGA</sequence>
<dbReference type="VEuPathDB" id="FungiDB:CC1G_03399"/>
<dbReference type="GO" id="GO:0016491">
    <property type="term" value="F:oxidoreductase activity"/>
    <property type="evidence" value="ECO:0007669"/>
    <property type="project" value="UniProtKB-KW"/>
</dbReference>
<dbReference type="RefSeq" id="XP_001835617.2">
    <property type="nucleotide sequence ID" value="XM_001835565.2"/>
</dbReference>
<dbReference type="PRINTS" id="PR00081">
    <property type="entry name" value="GDHRDH"/>
</dbReference>
<comment type="caution">
    <text evidence="2">The sequence shown here is derived from an EMBL/GenBank/DDBJ whole genome shotgun (WGS) entry which is preliminary data.</text>
</comment>
<dbReference type="InterPro" id="IPR036291">
    <property type="entry name" value="NAD(P)-bd_dom_sf"/>
</dbReference>